<feature type="compositionally biased region" description="Low complexity" evidence="1">
    <location>
        <begin position="58"/>
        <end position="70"/>
    </location>
</feature>
<accession>A0AA36F475</accession>
<organism evidence="2 3">
    <name type="scientific">Octopus vulgaris</name>
    <name type="common">Common octopus</name>
    <dbReference type="NCBI Taxonomy" id="6645"/>
    <lineage>
        <taxon>Eukaryota</taxon>
        <taxon>Metazoa</taxon>
        <taxon>Spiralia</taxon>
        <taxon>Lophotrochozoa</taxon>
        <taxon>Mollusca</taxon>
        <taxon>Cephalopoda</taxon>
        <taxon>Coleoidea</taxon>
        <taxon>Octopodiformes</taxon>
        <taxon>Octopoda</taxon>
        <taxon>Incirrata</taxon>
        <taxon>Octopodidae</taxon>
        <taxon>Octopus</taxon>
    </lineage>
</organism>
<gene>
    <name evidence="2" type="ORF">OCTVUL_1B026580</name>
</gene>
<evidence type="ECO:0000256" key="1">
    <source>
        <dbReference type="SAM" id="MobiDB-lite"/>
    </source>
</evidence>
<feature type="compositionally biased region" description="Polar residues" evidence="1">
    <location>
        <begin position="31"/>
        <end position="40"/>
    </location>
</feature>
<dbReference type="EMBL" id="OX597820">
    <property type="protein sequence ID" value="CAI9725091.1"/>
    <property type="molecule type" value="Genomic_DNA"/>
</dbReference>
<feature type="region of interest" description="Disordered" evidence="1">
    <location>
        <begin position="30"/>
        <end position="126"/>
    </location>
</feature>
<sequence length="264" mass="29468">MDKLWEMVQLPNWSFQCLTCVSPATIAAEQQKPTTLSPKTSPVDEEQQQKLKPPPVSSSPVTLQQQQQKSAIPVEEHQQKQKRKPPVSSSPSALRQQKLIIPVEVHQQEQKPNMPSSPDTYQLKQKSTISTEVAEIRQMISASSCKIAGIKTSICAKPHSERSYWSALLSNLPVARTEPRRIEEVAESTTHEVIAIGVPEDVVDLQAFTGNTSKDLSCVPPKSAFRLGRPGSKPRLIRLMFSNSTEARAYHLTADRARRENRIT</sequence>
<proteinExistence type="predicted"/>
<keyword evidence="3" id="KW-1185">Reference proteome</keyword>
<name>A0AA36F475_OCTVU</name>
<protein>
    <submittedName>
        <fullName evidence="2">Uncharacterized protein</fullName>
    </submittedName>
</protein>
<feature type="compositionally biased region" description="Polar residues" evidence="1">
    <location>
        <begin position="110"/>
        <end position="126"/>
    </location>
</feature>
<evidence type="ECO:0000313" key="3">
    <source>
        <dbReference type="Proteomes" id="UP001162480"/>
    </source>
</evidence>
<reference evidence="2" key="1">
    <citation type="submission" date="2023-08" db="EMBL/GenBank/DDBJ databases">
        <authorList>
            <person name="Alioto T."/>
            <person name="Alioto T."/>
            <person name="Gomez Garrido J."/>
        </authorList>
    </citation>
    <scope>NUCLEOTIDE SEQUENCE</scope>
</reference>
<dbReference type="Proteomes" id="UP001162480">
    <property type="component" value="Chromosome 7"/>
</dbReference>
<evidence type="ECO:0000313" key="2">
    <source>
        <dbReference type="EMBL" id="CAI9725091.1"/>
    </source>
</evidence>
<dbReference type="AlphaFoldDB" id="A0AA36F475"/>